<dbReference type="RefSeq" id="WP_131958165.1">
    <property type="nucleotide sequence ID" value="NZ_SMFL01000003.1"/>
</dbReference>
<dbReference type="AlphaFoldDB" id="A0A4R5DZG4"/>
<dbReference type="Pfam" id="PF14076">
    <property type="entry name" value="DUF4258"/>
    <property type="match status" value="1"/>
</dbReference>
<comment type="caution">
    <text evidence="1">The sequence shown here is derived from an EMBL/GenBank/DDBJ whole genome shotgun (WGS) entry which is preliminary data.</text>
</comment>
<dbReference type="InterPro" id="IPR025354">
    <property type="entry name" value="DUF4258"/>
</dbReference>
<protein>
    <submittedName>
        <fullName evidence="1">DUF4258 domain-containing protein</fullName>
    </submittedName>
</protein>
<dbReference type="EMBL" id="SMFL01000003">
    <property type="protein sequence ID" value="TDE16633.1"/>
    <property type="molecule type" value="Genomic_DNA"/>
</dbReference>
<proteinExistence type="predicted"/>
<name>A0A4R5DZG4_9BACT</name>
<sequence length="86" mass="10272">MANRSHFKFSTHALEQMFIREISAEEIMEVIYDPDAIYKEENEHLIYQKVLTRNGADFLYRVFVNPDKIPNLIKTAYRTSKINKYL</sequence>
<evidence type="ECO:0000313" key="2">
    <source>
        <dbReference type="Proteomes" id="UP000294850"/>
    </source>
</evidence>
<gene>
    <name evidence="1" type="ORF">E0F88_10400</name>
</gene>
<evidence type="ECO:0000313" key="1">
    <source>
        <dbReference type="EMBL" id="TDE16633.1"/>
    </source>
</evidence>
<accession>A0A4R5DZG4</accession>
<keyword evidence="2" id="KW-1185">Reference proteome</keyword>
<dbReference type="OrthoDB" id="9155928at2"/>
<dbReference type="Proteomes" id="UP000294850">
    <property type="component" value="Unassembled WGS sequence"/>
</dbReference>
<organism evidence="1 2">
    <name type="scientific">Dyadobacter psychrotolerans</name>
    <dbReference type="NCBI Taxonomy" id="2541721"/>
    <lineage>
        <taxon>Bacteria</taxon>
        <taxon>Pseudomonadati</taxon>
        <taxon>Bacteroidota</taxon>
        <taxon>Cytophagia</taxon>
        <taxon>Cytophagales</taxon>
        <taxon>Spirosomataceae</taxon>
        <taxon>Dyadobacter</taxon>
    </lineage>
</organism>
<reference evidence="1 2" key="1">
    <citation type="submission" date="2019-03" db="EMBL/GenBank/DDBJ databases">
        <title>Dyadobacter AR-3-6 sp. nov., isolated from arctic soil.</title>
        <authorList>
            <person name="Chaudhary D.K."/>
        </authorList>
    </citation>
    <scope>NUCLEOTIDE SEQUENCE [LARGE SCALE GENOMIC DNA]</scope>
    <source>
        <strain evidence="1 2">AR-3-6</strain>
    </source>
</reference>